<sequence>MIALALLAAAAAGAANIALVTLMADRLGPKAGTTVSAGEFAAVGTAPVSTKVGAVKVGNENLSPVAAKRAA</sequence>
<evidence type="ECO:0000313" key="1">
    <source>
        <dbReference type="EMBL" id="MEE7457442.1"/>
    </source>
</evidence>
<evidence type="ECO:0000313" key="2">
    <source>
        <dbReference type="Proteomes" id="UP001349262"/>
    </source>
</evidence>
<dbReference type="Proteomes" id="UP001349262">
    <property type="component" value="Unassembled WGS sequence"/>
</dbReference>
<dbReference type="EMBL" id="MLBY01000004">
    <property type="protein sequence ID" value="MEE7457442.1"/>
    <property type="molecule type" value="Genomic_DNA"/>
</dbReference>
<comment type="caution">
    <text evidence="1">The sequence shown here is derived from an EMBL/GenBank/DDBJ whole genome shotgun (WGS) entry which is preliminary data.</text>
</comment>
<reference evidence="1 2" key="1">
    <citation type="journal article" date="2012" name="Genet. Mol. Biol.">
        <title>Analysis of 16S rRNA and mxaF genes revealing insights into Methylobacterium niche-specific plant association.</title>
        <authorList>
            <person name="Dourado M.N."/>
            <person name="Andreote F.D."/>
            <person name="Dini-Andreote F."/>
            <person name="Conti R."/>
            <person name="Araujo J.M."/>
            <person name="Araujo W.L."/>
        </authorList>
    </citation>
    <scope>NUCLEOTIDE SEQUENCE [LARGE SCALE GENOMIC DNA]</scope>
    <source>
        <strain evidence="1 2">SR1.6/4</strain>
    </source>
</reference>
<accession>A0ABU7TAU8</accession>
<name>A0ABU7TAU8_9HYPH</name>
<protein>
    <submittedName>
        <fullName evidence="1">Uncharacterized protein</fullName>
    </submittedName>
</protein>
<proteinExistence type="predicted"/>
<keyword evidence="2" id="KW-1185">Reference proteome</keyword>
<gene>
    <name evidence="1" type="ORF">MRSR164_11805</name>
</gene>
<organism evidence="1 2">
    <name type="scientific">Methylobacterium radiotolerans</name>
    <dbReference type="NCBI Taxonomy" id="31998"/>
    <lineage>
        <taxon>Bacteria</taxon>
        <taxon>Pseudomonadati</taxon>
        <taxon>Pseudomonadota</taxon>
        <taxon>Alphaproteobacteria</taxon>
        <taxon>Hyphomicrobiales</taxon>
        <taxon>Methylobacteriaceae</taxon>
        <taxon>Methylobacterium</taxon>
    </lineage>
</organism>